<protein>
    <submittedName>
        <fullName evidence="1">Uncharacterized protein</fullName>
    </submittedName>
</protein>
<proteinExistence type="predicted"/>
<name>A0A8S5V1G2_9CAUD</name>
<accession>A0A8S5V1G2</accession>
<sequence length="29" mass="3473">MTKQKNSLAVIIKSYKCLFPYNKRKNKDL</sequence>
<reference evidence="1" key="1">
    <citation type="journal article" date="2021" name="Proc. Natl. Acad. Sci. U.S.A.">
        <title>A Catalog of Tens of Thousands of Viruses from Human Metagenomes Reveals Hidden Associations with Chronic Diseases.</title>
        <authorList>
            <person name="Tisza M.J."/>
            <person name="Buck C.B."/>
        </authorList>
    </citation>
    <scope>NUCLEOTIDE SEQUENCE</scope>
    <source>
        <strain evidence="1">CtJ2i1</strain>
    </source>
</reference>
<dbReference type="EMBL" id="BK016182">
    <property type="protein sequence ID" value="DAG00592.1"/>
    <property type="molecule type" value="Genomic_DNA"/>
</dbReference>
<organism evidence="1">
    <name type="scientific">Myoviridae sp. ctJ2i1</name>
    <dbReference type="NCBI Taxonomy" id="2825079"/>
    <lineage>
        <taxon>Viruses</taxon>
        <taxon>Duplodnaviria</taxon>
        <taxon>Heunggongvirae</taxon>
        <taxon>Uroviricota</taxon>
        <taxon>Caudoviricetes</taxon>
    </lineage>
</organism>
<evidence type="ECO:0000313" key="1">
    <source>
        <dbReference type="EMBL" id="DAG00592.1"/>
    </source>
</evidence>